<protein>
    <submittedName>
        <fullName evidence="2">Uncharacterized protein</fullName>
    </submittedName>
</protein>
<reference evidence="2 3" key="1">
    <citation type="submission" date="2017-11" db="EMBL/GenBank/DDBJ databases">
        <title>De novo assembly and phasing of dikaryotic genomes from two isolates of Puccinia coronata f. sp. avenae, the causal agent of oat crown rust.</title>
        <authorList>
            <person name="Miller M.E."/>
            <person name="Zhang Y."/>
            <person name="Omidvar V."/>
            <person name="Sperschneider J."/>
            <person name="Schwessinger B."/>
            <person name="Raley C."/>
            <person name="Palmer J.M."/>
            <person name="Garnica D."/>
            <person name="Upadhyaya N."/>
            <person name="Rathjen J."/>
            <person name="Taylor J.M."/>
            <person name="Park R.F."/>
            <person name="Dodds P.N."/>
            <person name="Hirsch C.D."/>
            <person name="Kianian S.F."/>
            <person name="Figueroa M."/>
        </authorList>
    </citation>
    <scope>NUCLEOTIDE SEQUENCE [LARGE SCALE GENOMIC DNA]</scope>
    <source>
        <strain evidence="2">12SD80</strain>
    </source>
</reference>
<evidence type="ECO:0000313" key="3">
    <source>
        <dbReference type="Proteomes" id="UP000235392"/>
    </source>
</evidence>
<comment type="caution">
    <text evidence="2">The sequence shown here is derived from an EMBL/GenBank/DDBJ whole genome shotgun (WGS) entry which is preliminary data.</text>
</comment>
<dbReference type="EMBL" id="PGCI01000814">
    <property type="protein sequence ID" value="PLW14771.1"/>
    <property type="molecule type" value="Genomic_DNA"/>
</dbReference>
<sequence length="108" mass="11814">PTSQFINPQFSLDEEAEQLDTLDPESLATVMSLKRKEESAAHHDRRKFIKVLVDPVTSLSAADENENERTVSPGSLNESKQVSGSTAVSTHTISCEGTGLWNPAILFE</sequence>
<gene>
    <name evidence="2" type="ORF">PCASD_19571</name>
</gene>
<dbReference type="AlphaFoldDB" id="A0A2N5SNI8"/>
<organism evidence="2 3">
    <name type="scientific">Puccinia coronata f. sp. avenae</name>
    <dbReference type="NCBI Taxonomy" id="200324"/>
    <lineage>
        <taxon>Eukaryota</taxon>
        <taxon>Fungi</taxon>
        <taxon>Dikarya</taxon>
        <taxon>Basidiomycota</taxon>
        <taxon>Pucciniomycotina</taxon>
        <taxon>Pucciniomycetes</taxon>
        <taxon>Pucciniales</taxon>
        <taxon>Pucciniaceae</taxon>
        <taxon>Puccinia</taxon>
    </lineage>
</organism>
<evidence type="ECO:0000313" key="2">
    <source>
        <dbReference type="EMBL" id="PLW14771.1"/>
    </source>
</evidence>
<name>A0A2N5SNI8_9BASI</name>
<accession>A0A2N5SNI8</accession>
<dbReference type="Proteomes" id="UP000235392">
    <property type="component" value="Unassembled WGS sequence"/>
</dbReference>
<feature type="region of interest" description="Disordered" evidence="1">
    <location>
        <begin position="59"/>
        <end position="85"/>
    </location>
</feature>
<evidence type="ECO:0000256" key="1">
    <source>
        <dbReference type="SAM" id="MobiDB-lite"/>
    </source>
</evidence>
<proteinExistence type="predicted"/>
<feature type="non-terminal residue" evidence="2">
    <location>
        <position position="1"/>
    </location>
</feature>
<feature type="compositionally biased region" description="Polar residues" evidence="1">
    <location>
        <begin position="70"/>
        <end position="85"/>
    </location>
</feature>